<comment type="catalytic activity">
    <reaction evidence="5">
        <text>indole-3-pyruvate + NADPH + O2 + H(+) = (indol-3-yl)acetate + CO2 + NADP(+) + H2O</text>
        <dbReference type="Rhea" id="RHEA:34331"/>
        <dbReference type="ChEBI" id="CHEBI:15377"/>
        <dbReference type="ChEBI" id="CHEBI:15378"/>
        <dbReference type="ChEBI" id="CHEBI:15379"/>
        <dbReference type="ChEBI" id="CHEBI:16526"/>
        <dbReference type="ChEBI" id="CHEBI:17640"/>
        <dbReference type="ChEBI" id="CHEBI:30854"/>
        <dbReference type="ChEBI" id="CHEBI:57783"/>
        <dbReference type="ChEBI" id="CHEBI:58349"/>
        <dbReference type="EC" id="1.14.13.168"/>
    </reaction>
</comment>
<accession>A0A835RXZ6</accession>
<evidence type="ECO:0000256" key="1">
    <source>
        <dbReference type="ARBA" id="ARBA00009183"/>
    </source>
</evidence>
<name>A0A835RXZ6_VANPL</name>
<dbReference type="GO" id="GO:0103075">
    <property type="term" value="F:indole-3-pyruvate monooxygenase activity"/>
    <property type="evidence" value="ECO:0007669"/>
    <property type="project" value="UniProtKB-EC"/>
</dbReference>
<keyword evidence="4 6" id="KW-0560">Oxidoreductase</keyword>
<dbReference type="Gene3D" id="3.50.50.60">
    <property type="entry name" value="FAD/NAD(P)-binding domain"/>
    <property type="match status" value="1"/>
</dbReference>
<reference evidence="8 9" key="1">
    <citation type="journal article" date="2020" name="Nat. Food">
        <title>A phased Vanilla planifolia genome enables genetic improvement of flavour and production.</title>
        <authorList>
            <person name="Hasing T."/>
            <person name="Tang H."/>
            <person name="Brym M."/>
            <person name="Khazi F."/>
            <person name="Huang T."/>
            <person name="Chambers A.H."/>
        </authorList>
    </citation>
    <scope>NUCLEOTIDE SEQUENCE [LARGE SCALE GENOMIC DNA]</scope>
    <source>
        <tissue evidence="8">Leaf</tissue>
    </source>
</reference>
<dbReference type="InterPro" id="IPR036188">
    <property type="entry name" value="FAD/NAD-bd_sf"/>
</dbReference>
<evidence type="ECO:0000256" key="2">
    <source>
        <dbReference type="ARBA" id="ARBA00022630"/>
    </source>
</evidence>
<dbReference type="PRINTS" id="PR00368">
    <property type="entry name" value="FADPNR"/>
</dbReference>
<dbReference type="PROSITE" id="PS51257">
    <property type="entry name" value="PROKAR_LIPOPROTEIN"/>
    <property type="match status" value="1"/>
</dbReference>
<dbReference type="AlphaFoldDB" id="A0A835RXZ6"/>
<comment type="caution">
    <text evidence="8">The sequence shown here is derived from an EMBL/GenBank/DDBJ whole genome shotgun (WGS) entry which is preliminary data.</text>
</comment>
<evidence type="ECO:0000313" key="9">
    <source>
        <dbReference type="Proteomes" id="UP000639772"/>
    </source>
</evidence>
<dbReference type="InterPro" id="IPR020946">
    <property type="entry name" value="Flavin_mOase-like"/>
</dbReference>
<sequence>MEQKGPFSATVVIVGSGLSGLATAACLADRHIDAVILERDDTFAPLWRYRTYDRLHLHLPKKYCELPLLPHPPSAPNFLPVADFIRYLETYSAAFGLERLLRLHRRVDSAEFDTAAGRWRIAAVNLDSGEAEEYEALFLVVATGENDEPVVPTDIPGLDRFEGKAIHSCRFRSGKEYEGLDVLVVGSGNSGMEIACDLSHSGARASIVVRSPLHIVTKEIYSFALVLLRVLPMSLVDSVILFLCYLWFGNTSKYGLHRPSKGPLYLKENTPIYPVVDVGTYAKIKSGDIKVIPSVLDIEGKNVVFENGKQQRFDVIILATGYKSNVKRWLKGDAYLIGEDGMAKQMYPNHWKGRNGLYCSGLIRKGIYGSTADAINIADDISLDVQSRIKDKGEVQNRGKKLKQKKIRRRKGGAGLPFAHISDGGSPSAAASYLAPADGYRDSDIEIEIEIAIEIERATSETYRWSPKFRPHVTIAEGAPVV</sequence>
<dbReference type="Pfam" id="PF00743">
    <property type="entry name" value="FMO-like"/>
    <property type="match status" value="1"/>
</dbReference>
<feature type="chain" id="PRO_5032390208" description="Flavin-containing monooxygenase" evidence="7">
    <location>
        <begin position="25"/>
        <end position="482"/>
    </location>
</feature>
<dbReference type="SUPFAM" id="SSF51905">
    <property type="entry name" value="FAD/NAD(P)-binding domain"/>
    <property type="match status" value="2"/>
</dbReference>
<proteinExistence type="inferred from homology"/>
<keyword evidence="3 6" id="KW-0274">FAD</keyword>
<comment type="cofactor">
    <cofactor evidence="6">
        <name>FAD</name>
        <dbReference type="ChEBI" id="CHEBI:57692"/>
    </cofactor>
</comment>
<evidence type="ECO:0000256" key="7">
    <source>
        <dbReference type="SAM" id="SignalP"/>
    </source>
</evidence>
<keyword evidence="2 6" id="KW-0285">Flavoprotein</keyword>
<keyword evidence="7" id="KW-0732">Signal</keyword>
<dbReference type="PRINTS" id="PR00411">
    <property type="entry name" value="PNDRDTASEI"/>
</dbReference>
<protein>
    <recommendedName>
        <fullName evidence="6">Flavin-containing monooxygenase</fullName>
        <ecNumber evidence="6">1.-.-.-</ecNumber>
    </recommendedName>
</protein>
<keyword evidence="6" id="KW-0503">Monooxygenase</keyword>
<evidence type="ECO:0000256" key="4">
    <source>
        <dbReference type="ARBA" id="ARBA00023002"/>
    </source>
</evidence>
<evidence type="ECO:0000313" key="8">
    <source>
        <dbReference type="EMBL" id="KAG0500299.1"/>
    </source>
</evidence>
<dbReference type="EC" id="1.-.-.-" evidence="6"/>
<dbReference type="GO" id="GO:0050660">
    <property type="term" value="F:flavin adenine dinucleotide binding"/>
    <property type="evidence" value="ECO:0007669"/>
    <property type="project" value="InterPro"/>
</dbReference>
<feature type="signal peptide" evidence="7">
    <location>
        <begin position="1"/>
        <end position="24"/>
    </location>
</feature>
<dbReference type="EMBL" id="JADCNM010000001">
    <property type="protein sequence ID" value="KAG0500299.1"/>
    <property type="molecule type" value="Genomic_DNA"/>
</dbReference>
<dbReference type="OrthoDB" id="66881at2759"/>
<evidence type="ECO:0000256" key="5">
    <source>
        <dbReference type="ARBA" id="ARBA00047707"/>
    </source>
</evidence>
<gene>
    <name evidence="8" type="ORF">HPP92_000371</name>
</gene>
<evidence type="ECO:0000256" key="3">
    <source>
        <dbReference type="ARBA" id="ARBA00022827"/>
    </source>
</evidence>
<dbReference type="GO" id="GO:0050661">
    <property type="term" value="F:NADP binding"/>
    <property type="evidence" value="ECO:0007669"/>
    <property type="project" value="InterPro"/>
</dbReference>
<dbReference type="PANTHER" id="PTHR43539">
    <property type="entry name" value="FLAVIN-BINDING MONOOXYGENASE-LIKE PROTEIN (AFU_ORTHOLOGUE AFUA_4G09220)"/>
    <property type="match status" value="1"/>
</dbReference>
<evidence type="ECO:0000256" key="6">
    <source>
        <dbReference type="RuleBase" id="RU361177"/>
    </source>
</evidence>
<dbReference type="GO" id="GO:0004499">
    <property type="term" value="F:N,N-dimethylaniline monooxygenase activity"/>
    <property type="evidence" value="ECO:0007669"/>
    <property type="project" value="InterPro"/>
</dbReference>
<dbReference type="PANTHER" id="PTHR43539:SF42">
    <property type="entry name" value="OS01G0273800 PROTEIN"/>
    <property type="match status" value="1"/>
</dbReference>
<comment type="similarity">
    <text evidence="1 6">Belongs to the FMO family.</text>
</comment>
<dbReference type="Proteomes" id="UP000639772">
    <property type="component" value="Chromosome 1"/>
</dbReference>
<dbReference type="InterPro" id="IPR050982">
    <property type="entry name" value="Auxin_biosynth/cation_transpt"/>
</dbReference>
<organism evidence="8 9">
    <name type="scientific">Vanilla planifolia</name>
    <name type="common">Vanilla</name>
    <dbReference type="NCBI Taxonomy" id="51239"/>
    <lineage>
        <taxon>Eukaryota</taxon>
        <taxon>Viridiplantae</taxon>
        <taxon>Streptophyta</taxon>
        <taxon>Embryophyta</taxon>
        <taxon>Tracheophyta</taxon>
        <taxon>Spermatophyta</taxon>
        <taxon>Magnoliopsida</taxon>
        <taxon>Liliopsida</taxon>
        <taxon>Asparagales</taxon>
        <taxon>Orchidaceae</taxon>
        <taxon>Vanilloideae</taxon>
        <taxon>Vanilleae</taxon>
        <taxon>Vanilla</taxon>
    </lineage>
</organism>